<protein>
    <recommendedName>
        <fullName evidence="2">FMN-binding domain-containing protein</fullName>
    </recommendedName>
</protein>
<sequence length="149" mass="16171">MRVFIIKSVNLLIVAGILALYCINVHKVGEEKKAIAEKTDKKEVVSDSGNNIYFADDGIYEGSGDGFGGEIKVRLTVKDNKLEKVEILSAENETKDYLESAKKILDDVIDKQLVDVDTVSGATLSSNGIISAMKDAIKNGKKKSNDSAF</sequence>
<keyword evidence="1" id="KW-0472">Membrane</keyword>
<dbReference type="AlphaFoldDB" id="A0AAW3JS48"/>
<proteinExistence type="predicted"/>
<feature type="domain" description="FMN-binding" evidence="2">
    <location>
        <begin position="66"/>
        <end position="140"/>
    </location>
</feature>
<dbReference type="Proteomes" id="UP000050833">
    <property type="component" value="Unassembled WGS sequence"/>
</dbReference>
<evidence type="ECO:0000313" key="4">
    <source>
        <dbReference type="Proteomes" id="UP000050833"/>
    </source>
</evidence>
<keyword evidence="1" id="KW-1133">Transmembrane helix</keyword>
<organism evidence="3 4">
    <name type="scientific">Butyribacter intestini</name>
    <dbReference type="NCBI Taxonomy" id="1703332"/>
    <lineage>
        <taxon>Bacteria</taxon>
        <taxon>Bacillati</taxon>
        <taxon>Bacillota</taxon>
        <taxon>Clostridia</taxon>
        <taxon>Lachnospirales</taxon>
        <taxon>Lachnospiraceae</taxon>
        <taxon>Butyribacter</taxon>
    </lineage>
</organism>
<dbReference type="GO" id="GO:0010181">
    <property type="term" value="F:FMN binding"/>
    <property type="evidence" value="ECO:0007669"/>
    <property type="project" value="InterPro"/>
</dbReference>
<evidence type="ECO:0000313" key="3">
    <source>
        <dbReference type="EMBL" id="KQC84858.1"/>
    </source>
</evidence>
<comment type="caution">
    <text evidence="3">The sequence shown here is derived from an EMBL/GenBank/DDBJ whole genome shotgun (WGS) entry which is preliminary data.</text>
</comment>
<reference evidence="3 4" key="1">
    <citation type="submission" date="2015-10" db="EMBL/GenBank/DDBJ databases">
        <title>Butyribacter intestini gen. nov., sp. nov., a butyric acid-producing bacterium of the family Lachnospiraceae isolated from the human faeces.</title>
        <authorList>
            <person name="Zou Y."/>
            <person name="Xue W."/>
            <person name="Luo G."/>
            <person name="Lv M."/>
        </authorList>
    </citation>
    <scope>NUCLEOTIDE SEQUENCE [LARGE SCALE GENOMIC DNA]</scope>
    <source>
        <strain evidence="3 4">TF01-11</strain>
    </source>
</reference>
<evidence type="ECO:0000256" key="1">
    <source>
        <dbReference type="SAM" id="Phobius"/>
    </source>
</evidence>
<evidence type="ECO:0000259" key="2">
    <source>
        <dbReference type="SMART" id="SM00900"/>
    </source>
</evidence>
<dbReference type="Pfam" id="PF04205">
    <property type="entry name" value="FMN_bind"/>
    <property type="match status" value="1"/>
</dbReference>
<dbReference type="Gene3D" id="3.90.1010.20">
    <property type="match status" value="1"/>
</dbReference>
<keyword evidence="1" id="KW-0812">Transmembrane</keyword>
<dbReference type="RefSeq" id="WP_055944039.1">
    <property type="nucleotide sequence ID" value="NZ_JAQDCV010000002.1"/>
</dbReference>
<feature type="transmembrane region" description="Helical" evidence="1">
    <location>
        <begin position="6"/>
        <end position="23"/>
    </location>
</feature>
<keyword evidence="4" id="KW-1185">Reference proteome</keyword>
<name>A0AAW3JS48_9FIRM</name>
<accession>A0AAW3JS48</accession>
<gene>
    <name evidence="3" type="ORF">APZ18_09030</name>
</gene>
<dbReference type="EMBL" id="LLKB01000005">
    <property type="protein sequence ID" value="KQC84858.1"/>
    <property type="molecule type" value="Genomic_DNA"/>
</dbReference>
<dbReference type="SMART" id="SM00900">
    <property type="entry name" value="FMN_bind"/>
    <property type="match status" value="1"/>
</dbReference>
<dbReference type="InterPro" id="IPR007329">
    <property type="entry name" value="FMN-bd"/>
</dbReference>
<dbReference type="GO" id="GO:0016020">
    <property type="term" value="C:membrane"/>
    <property type="evidence" value="ECO:0007669"/>
    <property type="project" value="InterPro"/>
</dbReference>